<keyword evidence="2" id="KW-0548">Nucleotidyltransferase</keyword>
<dbReference type="EMBL" id="LCDA01000001">
    <property type="protein sequence ID" value="KKS43279.1"/>
    <property type="molecule type" value="Genomic_DNA"/>
</dbReference>
<reference evidence="4 5" key="1">
    <citation type="journal article" date="2015" name="Nature">
        <title>rRNA introns, odd ribosomes, and small enigmatic genomes across a large radiation of phyla.</title>
        <authorList>
            <person name="Brown C.T."/>
            <person name="Hug L.A."/>
            <person name="Thomas B.C."/>
            <person name="Sharon I."/>
            <person name="Castelle C.J."/>
            <person name="Singh A."/>
            <person name="Wilkins M.J."/>
            <person name="Williams K.H."/>
            <person name="Banfield J.F."/>
        </authorList>
    </citation>
    <scope>NUCLEOTIDE SEQUENCE [LARGE SCALE GENOMIC DNA]</scope>
</reference>
<organism evidence="4 5">
    <name type="scientific">Candidatus Collierbacteria bacterium GW2011_GWA2_42_17</name>
    <dbReference type="NCBI Taxonomy" id="1618378"/>
    <lineage>
        <taxon>Bacteria</taxon>
        <taxon>Candidatus Collieribacteriota</taxon>
    </lineage>
</organism>
<comment type="caution">
    <text evidence="4">The sequence shown here is derived from an EMBL/GenBank/DDBJ whole genome shotgun (WGS) entry which is preliminary data.</text>
</comment>
<dbReference type="InterPro" id="IPR029044">
    <property type="entry name" value="Nucleotide-diphossugar_trans"/>
</dbReference>
<evidence type="ECO:0000259" key="3">
    <source>
        <dbReference type="Pfam" id="PF00483"/>
    </source>
</evidence>
<feature type="domain" description="Nucleotidyl transferase" evidence="3">
    <location>
        <begin position="5"/>
        <end position="165"/>
    </location>
</feature>
<keyword evidence="1" id="KW-0808">Transferase</keyword>
<protein>
    <submittedName>
        <fullName evidence="4">Choline kinase</fullName>
    </submittedName>
</protein>
<sequence>MKPVVILSGGVGSRMEEVGKLIPKFLLPVNSEILLLRTLRQAHEAGYDRVIICTKEEYSEEMTNLIDHFENEDKKIDIIISQPTLVDSLREIEKLLPVQKEFILVLGDIFYVDNPFLGLMKKEGSGDLLVGKKILDETELTRGGVIEREYEGKIKRVVKKPTTEIKQGVRWSGMALCGENFFLDLDELAINIAPSQFSLEDIFEYRNIKYHNSQIKDNTDFVNINSPYHHIYANLMALAYNNPIDEKVKNVVSLCAVEIRDLILRSGQQL</sequence>
<dbReference type="PANTHER" id="PTHR43584:SF8">
    <property type="entry name" value="N-ACETYLMURAMATE ALPHA-1-PHOSPHATE URIDYLYLTRANSFERASE"/>
    <property type="match status" value="1"/>
</dbReference>
<name>A0A0G0Z3E7_9BACT</name>
<keyword evidence="4" id="KW-0418">Kinase</keyword>
<proteinExistence type="predicted"/>
<evidence type="ECO:0000256" key="2">
    <source>
        <dbReference type="ARBA" id="ARBA00022695"/>
    </source>
</evidence>
<dbReference type="SUPFAM" id="SSF53448">
    <property type="entry name" value="Nucleotide-diphospho-sugar transferases"/>
    <property type="match status" value="1"/>
</dbReference>
<evidence type="ECO:0000313" key="5">
    <source>
        <dbReference type="Proteomes" id="UP000033854"/>
    </source>
</evidence>
<dbReference type="InterPro" id="IPR050065">
    <property type="entry name" value="GlmU-like"/>
</dbReference>
<gene>
    <name evidence="4" type="ORF">UV06_C0001G0013</name>
</gene>
<dbReference type="Gene3D" id="3.90.550.10">
    <property type="entry name" value="Spore Coat Polysaccharide Biosynthesis Protein SpsA, Chain A"/>
    <property type="match status" value="1"/>
</dbReference>
<accession>A0A0G0Z3E7</accession>
<evidence type="ECO:0000313" key="4">
    <source>
        <dbReference type="EMBL" id="KKS43279.1"/>
    </source>
</evidence>
<dbReference type="InterPro" id="IPR005835">
    <property type="entry name" value="NTP_transferase_dom"/>
</dbReference>
<evidence type="ECO:0000256" key="1">
    <source>
        <dbReference type="ARBA" id="ARBA00022679"/>
    </source>
</evidence>
<dbReference type="Proteomes" id="UP000033854">
    <property type="component" value="Unassembled WGS sequence"/>
</dbReference>
<dbReference type="GO" id="GO:0016301">
    <property type="term" value="F:kinase activity"/>
    <property type="evidence" value="ECO:0007669"/>
    <property type="project" value="UniProtKB-KW"/>
</dbReference>
<dbReference type="Pfam" id="PF00483">
    <property type="entry name" value="NTP_transferase"/>
    <property type="match status" value="1"/>
</dbReference>
<dbReference type="GO" id="GO:0016779">
    <property type="term" value="F:nucleotidyltransferase activity"/>
    <property type="evidence" value="ECO:0007669"/>
    <property type="project" value="UniProtKB-KW"/>
</dbReference>
<dbReference type="AlphaFoldDB" id="A0A0G0Z3E7"/>
<dbReference type="PANTHER" id="PTHR43584">
    <property type="entry name" value="NUCLEOTIDYL TRANSFERASE"/>
    <property type="match status" value="1"/>
</dbReference>